<gene>
    <name evidence="1" type="ORF">AWRI1631_50060</name>
</gene>
<dbReference type="EMBL" id="ABSV01000619">
    <property type="protein sequence ID" value="EDZ72721.1"/>
    <property type="molecule type" value="Genomic_DNA"/>
</dbReference>
<proteinExistence type="predicted"/>
<comment type="caution">
    <text evidence="1">The sequence shown here is derived from an EMBL/GenBank/DDBJ whole genome shotgun (WGS) entry which is preliminary data.</text>
</comment>
<dbReference type="Proteomes" id="UP000008988">
    <property type="component" value="Unassembled WGS sequence"/>
</dbReference>
<evidence type="ECO:0000313" key="1">
    <source>
        <dbReference type="EMBL" id="EDZ72721.1"/>
    </source>
</evidence>
<evidence type="ECO:0000313" key="2">
    <source>
        <dbReference type="Proteomes" id="UP000008988"/>
    </source>
</evidence>
<accession>B5VH71</accession>
<organism evidence="1 2">
    <name type="scientific">Saccharomyces cerevisiae (strain AWRI1631)</name>
    <name type="common">Baker's yeast</name>
    <dbReference type="NCBI Taxonomy" id="545124"/>
    <lineage>
        <taxon>Eukaryota</taxon>
        <taxon>Fungi</taxon>
        <taxon>Dikarya</taxon>
        <taxon>Ascomycota</taxon>
        <taxon>Saccharomycotina</taxon>
        <taxon>Saccharomycetes</taxon>
        <taxon>Saccharomycetales</taxon>
        <taxon>Saccharomycetaceae</taxon>
        <taxon>Saccharomyces</taxon>
    </lineage>
</organism>
<reference evidence="1 2" key="1">
    <citation type="journal article" date="2008" name="FEMS Yeast Res.">
        <title>Comparative genome analysis of a Saccharomyces cerevisiae wine strain.</title>
        <authorList>
            <person name="Borneman A.R."/>
            <person name="Forgan A.H."/>
            <person name="Pretorius I.S."/>
            <person name="Chambers P.J."/>
        </authorList>
    </citation>
    <scope>NUCLEOTIDE SEQUENCE [LARGE SCALE GENOMIC DNA]</scope>
    <source>
        <strain evidence="1 2">AWRI1631</strain>
    </source>
</reference>
<name>B5VH71_YEAS6</name>
<dbReference type="AlphaFoldDB" id="B5VH71"/>
<protein>
    <submittedName>
        <fullName evidence="1">Uncharacterized protein</fullName>
    </submittedName>
</protein>
<sequence>MYSGNTTTQPITSGTIICAVFHSSFKPPAKVNGTNTHPKNTVINNIPMISNFQNAMSIQKDFHFNLFSASNSGFNLSLACFLAKYLMCNIQIPSGIQASGSIKAHIPIPHFQLAPMALVTFPLIQVLMINGKAGMNKANNLQFKLEKSEAITSKIRIIPVRPSW</sequence>